<protein>
    <submittedName>
        <fullName evidence="1">Uncharacterized protein</fullName>
    </submittedName>
</protein>
<organism evidence="1 2">
    <name type="scientific">Nostoc flagelliforme CCNUN1</name>
    <dbReference type="NCBI Taxonomy" id="2038116"/>
    <lineage>
        <taxon>Bacteria</taxon>
        <taxon>Bacillati</taxon>
        <taxon>Cyanobacteriota</taxon>
        <taxon>Cyanophyceae</taxon>
        <taxon>Nostocales</taxon>
        <taxon>Nostocaceae</taxon>
        <taxon>Nostoc</taxon>
    </lineage>
</organism>
<accession>A0A2K8T417</accession>
<dbReference type="Proteomes" id="UP000232003">
    <property type="component" value="Chromosome"/>
</dbReference>
<keyword evidence="2" id="KW-1185">Reference proteome</keyword>
<dbReference type="KEGG" id="nfl:COO91_08577"/>
<evidence type="ECO:0000313" key="1">
    <source>
        <dbReference type="EMBL" id="AUB42447.1"/>
    </source>
</evidence>
<sequence length="39" mass="4169">MWGKVAIANQPQGQVEQGYSASLTAENSVSSVEITAIFR</sequence>
<reference evidence="1 2" key="1">
    <citation type="submission" date="2017-11" db="EMBL/GenBank/DDBJ databases">
        <title>Complete genome of a free-living desiccation-tolerant cyanobacterium and its photosynthetic adaptation to extreme terrestrial habitat.</title>
        <authorList>
            <person name="Shang J."/>
        </authorList>
    </citation>
    <scope>NUCLEOTIDE SEQUENCE [LARGE SCALE GENOMIC DNA]</scope>
    <source>
        <strain evidence="1 2">CCNUN1</strain>
    </source>
</reference>
<name>A0A2K8T417_9NOSO</name>
<dbReference type="AlphaFoldDB" id="A0A2K8T417"/>
<dbReference type="EMBL" id="CP024785">
    <property type="protein sequence ID" value="AUB42447.1"/>
    <property type="molecule type" value="Genomic_DNA"/>
</dbReference>
<proteinExistence type="predicted"/>
<gene>
    <name evidence="1" type="ORF">COO91_08577</name>
</gene>
<evidence type="ECO:0000313" key="2">
    <source>
        <dbReference type="Proteomes" id="UP000232003"/>
    </source>
</evidence>